<evidence type="ECO:0000313" key="2">
    <source>
        <dbReference type="Proteomes" id="UP001296993"/>
    </source>
</evidence>
<proteinExistence type="predicted"/>
<sequence>MFVEQLADVFLTWIINLNQNHGMNYIVS</sequence>
<evidence type="ECO:0000313" key="1">
    <source>
        <dbReference type="EMBL" id="MBP2385857.1"/>
    </source>
</evidence>
<accession>A0ABS4XBK8</accession>
<protein>
    <submittedName>
        <fullName evidence="1">Uncharacterized protein</fullName>
    </submittedName>
</protein>
<keyword evidence="2" id="KW-1185">Reference proteome</keyword>
<dbReference type="Proteomes" id="UP001296993">
    <property type="component" value="Unassembled WGS sequence"/>
</dbReference>
<dbReference type="EMBL" id="JAGIOF010000001">
    <property type="protein sequence ID" value="MBP2385857.1"/>
    <property type="molecule type" value="Genomic_DNA"/>
</dbReference>
<gene>
    <name evidence="1" type="ORF">JOF47_001368</name>
</gene>
<name>A0ABS4XBK8_9MICC</name>
<organism evidence="1 2">
    <name type="scientific">Paeniglutamicibacter kerguelensis</name>
    <dbReference type="NCBI Taxonomy" id="254788"/>
    <lineage>
        <taxon>Bacteria</taxon>
        <taxon>Bacillati</taxon>
        <taxon>Actinomycetota</taxon>
        <taxon>Actinomycetes</taxon>
        <taxon>Micrococcales</taxon>
        <taxon>Micrococcaceae</taxon>
        <taxon>Paeniglutamicibacter</taxon>
    </lineage>
</organism>
<reference evidence="1 2" key="1">
    <citation type="submission" date="2021-03" db="EMBL/GenBank/DDBJ databases">
        <title>Sequencing the genomes of 1000 actinobacteria strains.</title>
        <authorList>
            <person name="Klenk H.-P."/>
        </authorList>
    </citation>
    <scope>NUCLEOTIDE SEQUENCE [LARGE SCALE GENOMIC DNA]</scope>
    <source>
        <strain evidence="1 2">DSM 15797</strain>
    </source>
</reference>
<comment type="caution">
    <text evidence="1">The sequence shown here is derived from an EMBL/GenBank/DDBJ whole genome shotgun (WGS) entry which is preliminary data.</text>
</comment>